<feature type="transmembrane region" description="Helical" evidence="1">
    <location>
        <begin position="124"/>
        <end position="148"/>
    </location>
</feature>
<dbReference type="Proteomes" id="UP000649617">
    <property type="component" value="Unassembled WGS sequence"/>
</dbReference>
<dbReference type="PROSITE" id="PS51788">
    <property type="entry name" value="CULT"/>
    <property type="match status" value="1"/>
</dbReference>
<reference evidence="3" key="1">
    <citation type="submission" date="2021-02" db="EMBL/GenBank/DDBJ databases">
        <authorList>
            <person name="Dougan E. K."/>
            <person name="Rhodes N."/>
            <person name="Thang M."/>
            <person name="Chan C."/>
        </authorList>
    </citation>
    <scope>NUCLEOTIDE SEQUENCE</scope>
</reference>
<sequence length="178" mass="19420">MPAELVGASYRCSTCGQELAEAASLLPAWDPRVVPCSGITGHDCEVAGKRTLQFSTCQSFVINPFPRRFELVLVDKIVKTAATEIGPEAMLENSWFEGRAHRVLVCTQCEDHIGWSYKARQGDVIFGLALSVSKFWAWLCLCALVVFALYQVTAGGHVLVATATLLIALLKLSPHILL</sequence>
<organism evidence="3 4">
    <name type="scientific">Symbiodinium pilosum</name>
    <name type="common">Dinoflagellate</name>
    <dbReference type="NCBI Taxonomy" id="2952"/>
    <lineage>
        <taxon>Eukaryota</taxon>
        <taxon>Sar</taxon>
        <taxon>Alveolata</taxon>
        <taxon>Dinophyceae</taxon>
        <taxon>Suessiales</taxon>
        <taxon>Symbiodiniaceae</taxon>
        <taxon>Symbiodinium</taxon>
    </lineage>
</organism>
<evidence type="ECO:0000256" key="1">
    <source>
        <dbReference type="SAM" id="Phobius"/>
    </source>
</evidence>
<accession>A0A812U9Y0</accession>
<feature type="transmembrane region" description="Helical" evidence="1">
    <location>
        <begin position="154"/>
        <end position="172"/>
    </location>
</feature>
<evidence type="ECO:0000259" key="2">
    <source>
        <dbReference type="PROSITE" id="PS51788"/>
    </source>
</evidence>
<dbReference type="EMBL" id="CAJNIZ010036780">
    <property type="protein sequence ID" value="CAE7567577.1"/>
    <property type="molecule type" value="Genomic_DNA"/>
</dbReference>
<evidence type="ECO:0000313" key="3">
    <source>
        <dbReference type="EMBL" id="CAE7567577.1"/>
    </source>
</evidence>
<evidence type="ECO:0000313" key="4">
    <source>
        <dbReference type="Proteomes" id="UP000649617"/>
    </source>
</evidence>
<feature type="domain" description="CULT" evidence="2">
    <location>
        <begin position="7"/>
        <end position="137"/>
    </location>
</feature>
<dbReference type="OrthoDB" id="425821at2759"/>
<keyword evidence="4" id="KW-1185">Reference proteome</keyword>
<dbReference type="AlphaFoldDB" id="A0A812U9Y0"/>
<proteinExistence type="predicted"/>
<gene>
    <name evidence="3" type="ORF">SPIL2461_LOCUS15265</name>
</gene>
<keyword evidence="1" id="KW-0812">Transmembrane</keyword>
<comment type="caution">
    <text evidence="3">The sequence shown here is derived from an EMBL/GenBank/DDBJ whole genome shotgun (WGS) entry which is preliminary data.</text>
</comment>
<keyword evidence="1" id="KW-1133">Transmembrane helix</keyword>
<dbReference type="InterPro" id="IPR034750">
    <property type="entry name" value="CULT"/>
</dbReference>
<dbReference type="Gene3D" id="2.170.150.20">
    <property type="entry name" value="Peptide methionine sulfoxide reductase"/>
    <property type="match status" value="1"/>
</dbReference>
<protein>
    <recommendedName>
        <fullName evidence="2">CULT domain-containing protein</fullName>
    </recommendedName>
</protein>
<name>A0A812U9Y0_SYMPI</name>
<keyword evidence="1" id="KW-0472">Membrane</keyword>